<keyword evidence="2" id="KW-1185">Reference proteome</keyword>
<comment type="caution">
    <text evidence="1">The sequence shown here is derived from an EMBL/GenBank/DDBJ whole genome shotgun (WGS) entry which is preliminary data.</text>
</comment>
<dbReference type="EMBL" id="JAQRFO010000036">
    <property type="protein sequence ID" value="MDC9622940.1"/>
    <property type="molecule type" value="Genomic_DNA"/>
</dbReference>
<organism evidence="1 2">
    <name type="scientific">Xenorhabdus aichiensis</name>
    <dbReference type="NCBI Taxonomy" id="3025874"/>
    <lineage>
        <taxon>Bacteria</taxon>
        <taxon>Pseudomonadati</taxon>
        <taxon>Pseudomonadota</taxon>
        <taxon>Gammaproteobacteria</taxon>
        <taxon>Enterobacterales</taxon>
        <taxon>Morganellaceae</taxon>
        <taxon>Xenorhabdus</taxon>
    </lineage>
</organism>
<dbReference type="Proteomes" id="UP001214757">
    <property type="component" value="Unassembled WGS sequence"/>
</dbReference>
<dbReference type="RefSeq" id="WP_273580475.1">
    <property type="nucleotide sequence ID" value="NZ_JAQRFO010000036.1"/>
</dbReference>
<evidence type="ECO:0000313" key="2">
    <source>
        <dbReference type="Proteomes" id="UP001214757"/>
    </source>
</evidence>
<protein>
    <submittedName>
        <fullName evidence="1">Uncharacterized protein</fullName>
    </submittedName>
</protein>
<evidence type="ECO:0000313" key="1">
    <source>
        <dbReference type="EMBL" id="MDC9622940.1"/>
    </source>
</evidence>
<name>A0ABT5M5H4_9GAMM</name>
<sequence>MRDLEKKITSIIDEGLNKNRKNEQSKAMVEKIISTFSDTLESKLSGIKIITYSGKYKNQIITLLEVIGKNISNEDEITNQFIQNVYVGNTKEIIISPIFSWEITSDSEIIIKEDSSITYCVDENEVIEAIGNIIKNSSKFWSAVNKLTKKENPASS</sequence>
<reference evidence="1 2" key="1">
    <citation type="submission" date="2023-02" db="EMBL/GenBank/DDBJ databases">
        <title>Entomopathogenic bacteria.</title>
        <authorList>
            <person name="Machado R.A."/>
        </authorList>
    </citation>
    <scope>NUCLEOTIDE SEQUENCE [LARGE SCALE GENOMIC DNA]</scope>
    <source>
        <strain evidence="1 2">XENO-7</strain>
    </source>
</reference>
<proteinExistence type="predicted"/>
<gene>
    <name evidence="1" type="ORF">PSI22_15160</name>
</gene>
<accession>A0ABT5M5H4</accession>